<proteinExistence type="predicted"/>
<keyword evidence="3" id="KW-1185">Reference proteome</keyword>
<evidence type="ECO:0000313" key="3">
    <source>
        <dbReference type="Proteomes" id="UP001642464"/>
    </source>
</evidence>
<feature type="region of interest" description="Disordered" evidence="1">
    <location>
        <begin position="1"/>
        <end position="156"/>
    </location>
</feature>
<feature type="compositionally biased region" description="Low complexity" evidence="1">
    <location>
        <begin position="23"/>
        <end position="34"/>
    </location>
</feature>
<name>A0ABP0RRR5_9DINO</name>
<gene>
    <name evidence="2" type="ORF">SCF082_LOCUS48144</name>
</gene>
<evidence type="ECO:0000313" key="2">
    <source>
        <dbReference type="EMBL" id="CAK9103048.1"/>
    </source>
</evidence>
<feature type="compositionally biased region" description="Polar residues" evidence="1">
    <location>
        <begin position="144"/>
        <end position="156"/>
    </location>
</feature>
<reference evidence="2 3" key="1">
    <citation type="submission" date="2024-02" db="EMBL/GenBank/DDBJ databases">
        <authorList>
            <person name="Chen Y."/>
            <person name="Shah S."/>
            <person name="Dougan E. K."/>
            <person name="Thang M."/>
            <person name="Chan C."/>
        </authorList>
    </citation>
    <scope>NUCLEOTIDE SEQUENCE [LARGE SCALE GENOMIC DNA]</scope>
</reference>
<organism evidence="2 3">
    <name type="scientific">Durusdinium trenchii</name>
    <dbReference type="NCBI Taxonomy" id="1381693"/>
    <lineage>
        <taxon>Eukaryota</taxon>
        <taxon>Sar</taxon>
        <taxon>Alveolata</taxon>
        <taxon>Dinophyceae</taxon>
        <taxon>Suessiales</taxon>
        <taxon>Symbiodiniaceae</taxon>
        <taxon>Durusdinium</taxon>
    </lineage>
</organism>
<comment type="caution">
    <text evidence="2">The sequence shown here is derived from an EMBL/GenBank/DDBJ whole genome shotgun (WGS) entry which is preliminary data.</text>
</comment>
<sequence length="263" mass="28265">ATTLILGASPPGSPLPVAATQGSSKSASPDSTSSPFKFALATEGTSLPVEAGPPSVSKGGIAKGGASAGGSMEPLPASPGSKTKGGGAKGSKSKKVPKQHAKPKGPCKKPAASRASMQKAASSTTSPKKRPSGRPSKRPAAEMRNQNPDPDSQNFFTTEDGIFMSFDYIVPLTKQQANLLPMSEKLELMEDEIYQEWFEMKEHNASFFEPSTALPIFMESHLRERGFPEPMIQAAVRHARDERRRTRRSNMLNRMNAQFFESE</sequence>
<protein>
    <submittedName>
        <fullName evidence="2">Uncharacterized protein</fullName>
    </submittedName>
</protein>
<dbReference type="EMBL" id="CAXAMM010042110">
    <property type="protein sequence ID" value="CAK9103048.1"/>
    <property type="molecule type" value="Genomic_DNA"/>
</dbReference>
<accession>A0ABP0RRR5</accession>
<dbReference type="Proteomes" id="UP001642464">
    <property type="component" value="Unassembled WGS sequence"/>
</dbReference>
<feature type="compositionally biased region" description="Basic residues" evidence="1">
    <location>
        <begin position="127"/>
        <end position="137"/>
    </location>
</feature>
<evidence type="ECO:0000256" key="1">
    <source>
        <dbReference type="SAM" id="MobiDB-lite"/>
    </source>
</evidence>
<feature type="compositionally biased region" description="Polar residues" evidence="1">
    <location>
        <begin position="115"/>
        <end position="126"/>
    </location>
</feature>
<feature type="non-terminal residue" evidence="2">
    <location>
        <position position="1"/>
    </location>
</feature>
<feature type="compositionally biased region" description="Basic residues" evidence="1">
    <location>
        <begin position="91"/>
        <end position="107"/>
    </location>
</feature>